<dbReference type="GO" id="GO:0000981">
    <property type="term" value="F:DNA-binding transcription factor activity, RNA polymerase II-specific"/>
    <property type="evidence" value="ECO:0007669"/>
    <property type="project" value="InterPro"/>
</dbReference>
<feature type="region of interest" description="Disordered" evidence="7">
    <location>
        <begin position="869"/>
        <end position="888"/>
    </location>
</feature>
<comment type="subcellular location">
    <subcellularLocation>
        <location evidence="1">Nucleus</location>
    </subcellularLocation>
</comment>
<dbReference type="GO" id="GO:0008270">
    <property type="term" value="F:zinc ion binding"/>
    <property type="evidence" value="ECO:0007669"/>
    <property type="project" value="InterPro"/>
</dbReference>
<dbReference type="InterPro" id="IPR036378">
    <property type="entry name" value="FAS1_dom_sf"/>
</dbReference>
<feature type="compositionally biased region" description="Basic residues" evidence="7">
    <location>
        <begin position="546"/>
        <end position="560"/>
    </location>
</feature>
<feature type="compositionally biased region" description="Low complexity" evidence="7">
    <location>
        <begin position="917"/>
        <end position="927"/>
    </location>
</feature>
<evidence type="ECO:0000259" key="8">
    <source>
        <dbReference type="PROSITE" id="PS50213"/>
    </source>
</evidence>
<dbReference type="InterPro" id="IPR019680">
    <property type="entry name" value="Mediator_Med1"/>
</dbReference>
<sequence>MGIWSVTPFPQAPSLVDAVSSVDQASTLLSLLQQSRFSERLTQFGSVGGTILAPTNDAFEEFLQTEAGQRFQDDDEFANALLEYHALLGSFSSDGFPETDFLGSQWFETLLYNESARPQVGGYNNGAGITLLSGFLEESQVVQADLEYQNGYIHLIDRVLTLPPSLPDALIANNFTSLAGALEASTLQFSDLIRLGGITLFAPTNQAFQAIGSALPSLAAEDITNILQYHAVPNLYFASDLEDGDFLPTLGGGLLTVTIPEEGVIFINGARVVMPLNIPALDAVVHGIDQVLNPNNANATPPASASMGVPQFSGAMSVSFRPVDYIVYRQTTPGQPIDHAAPPVFFPPKDSDELFDALRAKYPHVKTHSERMRDAIIEFLLEERQAEQVQSTSPSMREMSETISASPWQLQSWPSMTSCGTTSTGTDSTFSSPDMLGLATPSFETPLPQHAKLSRHQSMAASATVSSPGATENSVELSPPALEQMVGVFSVSSANQPKQRIRRKMTESEKSEYRKRRMVKACEKCQKRKRKCDHNQGEMETLTAKSKVKKPHQSGSHKKPTTPPTPIAPTKSEQDTFVDFEAFGFDDLPGKDMQLFDDIDWDNFLQAPVAISQHGFDRSKHLDDDFVLDGPTNTTRHLSKHVQNDPILQDQLPMVGGVQQTTQPDQQLRWDSLHEDQSPLSEDQDALKQDRLHSFQRTTGGSSLQCSTSMNEANPHEALKSDQIYNAGGLLAPSSRSSSSGNRMLWEHLRTGQVSPTHNLHIREAQQQSSYVLDCADSSCQSTGHQGLKSPQLVGLTSQKLPSTSVVSSSRTLHPRNDSASVVEGRRPPPLGGEDIDRAPSPSAELYALRRRLSRNLNRVSGVNYNVNQEPRSRMNADPNVKRSLTGDGLPLALRASPQANGGAYLRPEDGTLTRQPPTATSSVSPSVLASSATCTYDQHTTTIAAQSGNEETGLATQTGLTTTPRKILNHFVDKTISQEDRLPDHVRRRDHFGRLSPAITAGLTEHRAWRDLASVLAVLAGLLMLAALLPKDTSSFALLSFALAVTPAPHESKERQYSFAAASSYLWSSLQSDTYNVRQYDIAASIVATSANAAMATPTPSHPGNPTSASKKPGQHASTPRSVPSPVATRKDQAGKTPINHPTTGSSQGSKTLGGTPMILNLSQSSNMFGNSPNPNMMGFGTGTPLGLGVEGLTPGQLNMPTPGMSGMPMNVMSELGMTASGGQKRNEDEERRAKLRKVIKSIGTSKGRVSEEGIARVGRRVGFQNGIDNEKLPAGDRAISTAGQKLIIDIELKNHVPQKVQVAFDTENEHLAAQGEPAAEVLLKDLQPPEGVTLTAKLDKYAANLGRLAKIDRLCHKQVNCFEALSGVYVSLRRLFEQEVRLTDELSVLRTKSGRPTMHANGRLGLDLEYWQADPGSGKNSSMMDVDDTHKEDKEAQDHASRNEVHKLRISIESSHAGLYPSIRLSDAWLPDHVELPAGESNSLQGIPWQDPPPTFVTIRTDESAMSVDGNQKAPGLRFTAKLEPPIVLPWQVASNIMQSVHLQAPQLYVAQAWHSLLLDPTSVVAFDASKDAKPLHAERQVLTIRKGEEVDITHVYSLDVVKPEFAYKLEELPFSHPRQLVEMLPILRQYACVGSLIRGVMADTQPQPVDSDNEVTNWSLSKSSSTLADLLTPPSTPPNRADKLPISLTVATSHVPTVSLNFPTTSSDTVANVTLQILPNAELAISSQEGLPARLDDKTVARALELVAPLAKMCYLTTTYHTACQHYGRLTNSQPCIRARFDPNLRITGCDDATDHGVDSKNTRCPHCQWRLENPNATLTEWLPPGVPTLMLPLKNSVLDSSIKLPRATGDAERGEGGKAYGAACPAVENLGRSRGKCDQRVYEYEYEVHWVQWAPMVDGVMESEGALYF</sequence>
<evidence type="ECO:0000313" key="10">
    <source>
        <dbReference type="Proteomes" id="UP000308549"/>
    </source>
</evidence>
<feature type="region of interest" description="Disordered" evidence="7">
    <location>
        <begin position="529"/>
        <end position="572"/>
    </location>
</feature>
<dbReference type="SMART" id="SM00554">
    <property type="entry name" value="FAS1"/>
    <property type="match status" value="2"/>
</dbReference>
<feature type="region of interest" description="Disordered" evidence="7">
    <location>
        <begin position="798"/>
        <end position="839"/>
    </location>
</feature>
<proteinExistence type="inferred from homology"/>
<keyword evidence="5" id="KW-0804">Transcription</keyword>
<protein>
    <recommendedName>
        <fullName evidence="8">FAS1 domain-containing protein</fullName>
    </recommendedName>
</protein>
<dbReference type="InterPro" id="IPR001138">
    <property type="entry name" value="Zn2Cys6_DnaBD"/>
</dbReference>
<dbReference type="GO" id="GO:0045944">
    <property type="term" value="P:positive regulation of transcription by RNA polymerase II"/>
    <property type="evidence" value="ECO:0007669"/>
    <property type="project" value="UniProtKB-ARBA"/>
</dbReference>
<dbReference type="OrthoDB" id="5310959at2759"/>
<name>A0A4U0U7S8_9PEZI</name>
<evidence type="ECO:0000313" key="9">
    <source>
        <dbReference type="EMBL" id="TKA30692.1"/>
    </source>
</evidence>
<organism evidence="9 10">
    <name type="scientific">Salinomyces thailandicus</name>
    <dbReference type="NCBI Taxonomy" id="706561"/>
    <lineage>
        <taxon>Eukaryota</taxon>
        <taxon>Fungi</taxon>
        <taxon>Dikarya</taxon>
        <taxon>Ascomycota</taxon>
        <taxon>Pezizomycotina</taxon>
        <taxon>Dothideomycetes</taxon>
        <taxon>Dothideomycetidae</taxon>
        <taxon>Mycosphaerellales</taxon>
        <taxon>Teratosphaeriaceae</taxon>
        <taxon>Salinomyces</taxon>
    </lineage>
</organism>
<dbReference type="GO" id="GO:0003712">
    <property type="term" value="F:transcription coregulator activity"/>
    <property type="evidence" value="ECO:0007669"/>
    <property type="project" value="InterPro"/>
</dbReference>
<evidence type="ECO:0000256" key="6">
    <source>
        <dbReference type="ARBA" id="ARBA00023242"/>
    </source>
</evidence>
<dbReference type="Pfam" id="PF02469">
    <property type="entry name" value="Fasciclin"/>
    <property type="match status" value="2"/>
</dbReference>
<comment type="similarity">
    <text evidence="2">Belongs to the Mediator complex subunit 1 family.</text>
</comment>
<feature type="compositionally biased region" description="Polar residues" evidence="7">
    <location>
        <begin position="798"/>
        <end position="812"/>
    </location>
</feature>
<dbReference type="Pfam" id="PF10744">
    <property type="entry name" value="Med1"/>
    <property type="match status" value="1"/>
</dbReference>
<feature type="domain" description="FAS1" evidence="8">
    <location>
        <begin position="162"/>
        <end position="292"/>
    </location>
</feature>
<dbReference type="InterPro" id="IPR000782">
    <property type="entry name" value="FAS1_domain"/>
</dbReference>
<feature type="region of interest" description="Disordered" evidence="7">
    <location>
        <begin position="895"/>
        <end position="927"/>
    </location>
</feature>
<feature type="region of interest" description="Disordered" evidence="7">
    <location>
        <begin position="493"/>
        <end position="513"/>
    </location>
</feature>
<dbReference type="Gene3D" id="2.30.180.10">
    <property type="entry name" value="FAS1 domain"/>
    <property type="match status" value="2"/>
</dbReference>
<keyword evidence="10" id="KW-1185">Reference proteome</keyword>
<dbReference type="PANTHER" id="PTHR35041:SF4">
    <property type="entry name" value="MEDIATOR OF RNA POLYMERASE II TRANSCRIPTION SUBUNIT 1"/>
    <property type="match status" value="1"/>
</dbReference>
<feature type="region of interest" description="Disordered" evidence="7">
    <location>
        <begin position="1417"/>
        <end position="1445"/>
    </location>
</feature>
<evidence type="ECO:0000256" key="1">
    <source>
        <dbReference type="ARBA" id="ARBA00004123"/>
    </source>
</evidence>
<evidence type="ECO:0000256" key="2">
    <source>
        <dbReference type="ARBA" id="ARBA00006210"/>
    </source>
</evidence>
<feature type="compositionally biased region" description="Polar residues" evidence="7">
    <location>
        <begin position="1103"/>
        <end position="1123"/>
    </location>
</feature>
<dbReference type="CDD" id="cd00067">
    <property type="entry name" value="GAL4"/>
    <property type="match status" value="1"/>
</dbReference>
<gene>
    <name evidence="9" type="ORF">B0A50_02412</name>
</gene>
<keyword evidence="3" id="KW-0805">Transcription regulation</keyword>
<feature type="domain" description="FAS1" evidence="8">
    <location>
        <begin position="12"/>
        <end position="160"/>
    </location>
</feature>
<dbReference type="PROSITE" id="PS50213">
    <property type="entry name" value="FAS1"/>
    <property type="match status" value="2"/>
</dbReference>
<evidence type="ECO:0000256" key="7">
    <source>
        <dbReference type="SAM" id="MobiDB-lite"/>
    </source>
</evidence>
<evidence type="ECO:0000256" key="5">
    <source>
        <dbReference type="ARBA" id="ARBA00023163"/>
    </source>
</evidence>
<feature type="region of interest" description="Disordered" evidence="7">
    <location>
        <begin position="453"/>
        <end position="476"/>
    </location>
</feature>
<dbReference type="PANTHER" id="PTHR35041">
    <property type="entry name" value="MEDIATOR OF RNA POLYMERASE II TRANSCRIPTION SUBUNIT 1"/>
    <property type="match status" value="1"/>
</dbReference>
<feature type="region of interest" description="Disordered" evidence="7">
    <location>
        <begin position="1096"/>
        <end position="1165"/>
    </location>
</feature>
<dbReference type="GO" id="GO:0016592">
    <property type="term" value="C:mediator complex"/>
    <property type="evidence" value="ECO:0007669"/>
    <property type="project" value="InterPro"/>
</dbReference>
<evidence type="ECO:0000256" key="4">
    <source>
        <dbReference type="ARBA" id="ARBA00023159"/>
    </source>
</evidence>
<dbReference type="EMBL" id="NAJL01000010">
    <property type="protein sequence ID" value="TKA30692.1"/>
    <property type="molecule type" value="Genomic_DNA"/>
</dbReference>
<evidence type="ECO:0000256" key="3">
    <source>
        <dbReference type="ARBA" id="ARBA00023015"/>
    </source>
</evidence>
<comment type="caution">
    <text evidence="9">The sequence shown here is derived from an EMBL/GenBank/DDBJ whole genome shotgun (WGS) entry which is preliminary data.</text>
</comment>
<dbReference type="SUPFAM" id="SSF82153">
    <property type="entry name" value="FAS1 domain"/>
    <property type="match status" value="2"/>
</dbReference>
<feature type="compositionally biased region" description="Polar residues" evidence="7">
    <location>
        <begin position="456"/>
        <end position="476"/>
    </location>
</feature>
<feature type="compositionally biased region" description="Basic and acidic residues" evidence="7">
    <location>
        <begin position="1429"/>
        <end position="1445"/>
    </location>
</feature>
<dbReference type="Proteomes" id="UP000308549">
    <property type="component" value="Unassembled WGS sequence"/>
</dbReference>
<keyword evidence="4" id="KW-0010">Activator</keyword>
<accession>A0A4U0U7S8</accession>
<feature type="compositionally biased region" description="Polar residues" evidence="7">
    <location>
        <begin position="1141"/>
        <end position="1154"/>
    </location>
</feature>
<keyword evidence="6" id="KW-0539">Nucleus</keyword>
<reference evidence="9 10" key="1">
    <citation type="submission" date="2017-03" db="EMBL/GenBank/DDBJ databases">
        <title>Genomes of endolithic fungi from Antarctica.</title>
        <authorList>
            <person name="Coleine C."/>
            <person name="Masonjones S."/>
            <person name="Stajich J.E."/>
        </authorList>
    </citation>
    <scope>NUCLEOTIDE SEQUENCE [LARGE SCALE GENOMIC DNA]</scope>
    <source>
        <strain evidence="9 10">CCFEE 6315</strain>
    </source>
</reference>